<dbReference type="Pfam" id="PF04082">
    <property type="entry name" value="Fungal_trans"/>
    <property type="match status" value="1"/>
</dbReference>
<feature type="compositionally biased region" description="Low complexity" evidence="4">
    <location>
        <begin position="147"/>
        <end position="162"/>
    </location>
</feature>
<dbReference type="InterPro" id="IPR007219">
    <property type="entry name" value="XnlR_reg_dom"/>
</dbReference>
<dbReference type="InterPro" id="IPR051127">
    <property type="entry name" value="Fungal_SecMet_Regulators"/>
</dbReference>
<organism evidence="6 7">
    <name type="scientific">Fusarium oxysporum</name>
    <name type="common">Fusarium vascular wilt</name>
    <dbReference type="NCBI Taxonomy" id="5507"/>
    <lineage>
        <taxon>Eukaryota</taxon>
        <taxon>Fungi</taxon>
        <taxon>Dikarya</taxon>
        <taxon>Ascomycota</taxon>
        <taxon>Pezizomycotina</taxon>
        <taxon>Sordariomycetes</taxon>
        <taxon>Hypocreomycetidae</taxon>
        <taxon>Hypocreales</taxon>
        <taxon>Nectriaceae</taxon>
        <taxon>Fusarium</taxon>
        <taxon>Fusarium oxysporum species complex</taxon>
    </lineage>
</organism>
<evidence type="ECO:0000256" key="2">
    <source>
        <dbReference type="ARBA" id="ARBA00023163"/>
    </source>
</evidence>
<feature type="region of interest" description="Disordered" evidence="4">
    <location>
        <begin position="78"/>
        <end position="103"/>
    </location>
</feature>
<keyword evidence="3" id="KW-0539">Nucleus</keyword>
<dbReference type="AlphaFoldDB" id="A0A2H3T6E7"/>
<dbReference type="VEuPathDB" id="FungiDB:FOC4_g10005908"/>
<gene>
    <name evidence="6" type="ORF">FRV6_02743</name>
</gene>
<dbReference type="VEuPathDB" id="FungiDB:HZS61_001852"/>
<dbReference type="EMBL" id="FMJY01000002">
    <property type="protein sequence ID" value="SCO78530.1"/>
    <property type="molecule type" value="Genomic_DNA"/>
</dbReference>
<keyword evidence="1" id="KW-0805">Transcription regulation</keyword>
<feature type="domain" description="Xylanolytic transcriptional activator regulatory" evidence="5">
    <location>
        <begin position="310"/>
        <end position="385"/>
    </location>
</feature>
<dbReference type="VEuPathDB" id="FungiDB:FOIG_10569"/>
<dbReference type="PANTHER" id="PTHR47424">
    <property type="entry name" value="REGULATORY PROTEIN GAL4"/>
    <property type="match status" value="1"/>
</dbReference>
<accession>A0A2H3T6E7</accession>
<dbReference type="GO" id="GO:0000981">
    <property type="term" value="F:DNA-binding transcription factor activity, RNA polymerase II-specific"/>
    <property type="evidence" value="ECO:0007669"/>
    <property type="project" value="TreeGrafter"/>
</dbReference>
<proteinExistence type="predicted"/>
<evidence type="ECO:0000256" key="4">
    <source>
        <dbReference type="SAM" id="MobiDB-lite"/>
    </source>
</evidence>
<evidence type="ECO:0000313" key="6">
    <source>
        <dbReference type="EMBL" id="SCO78530.1"/>
    </source>
</evidence>
<dbReference type="VEuPathDB" id="FungiDB:FOZG_15750"/>
<dbReference type="Proteomes" id="UP000219369">
    <property type="component" value="Unassembled WGS sequence"/>
</dbReference>
<name>A0A2H3T6E7_FUSOX</name>
<dbReference type="VEuPathDB" id="FungiDB:FOMG_09883"/>
<dbReference type="GO" id="GO:0008270">
    <property type="term" value="F:zinc ion binding"/>
    <property type="evidence" value="ECO:0007669"/>
    <property type="project" value="InterPro"/>
</dbReference>
<feature type="region of interest" description="Disordered" evidence="4">
    <location>
        <begin position="142"/>
        <end position="162"/>
    </location>
</feature>
<evidence type="ECO:0000256" key="1">
    <source>
        <dbReference type="ARBA" id="ARBA00023015"/>
    </source>
</evidence>
<evidence type="ECO:0000313" key="7">
    <source>
        <dbReference type="Proteomes" id="UP000219369"/>
    </source>
</evidence>
<dbReference type="CDD" id="cd12148">
    <property type="entry name" value="fungal_TF_MHR"/>
    <property type="match status" value="1"/>
</dbReference>
<dbReference type="VEuPathDB" id="FungiDB:FOXG_13066"/>
<evidence type="ECO:0000259" key="5">
    <source>
        <dbReference type="SMART" id="SM00906"/>
    </source>
</evidence>
<dbReference type="GO" id="GO:0000978">
    <property type="term" value="F:RNA polymerase II cis-regulatory region sequence-specific DNA binding"/>
    <property type="evidence" value="ECO:0007669"/>
    <property type="project" value="TreeGrafter"/>
</dbReference>
<sequence length="680" mass="75541">MGVIASGMVITGVERRGKAKSVQPRNREWVIVIQAINAEGWAIAPFIVVAGQYHLASWASNKTDRQAEGAFLISAAPAARSDHSGRGHPSSFDVPPSAIGSQSSQRITNLDIESPEFCGPSSAEFTLNVVSGNLRAMGMPAAILDKSSPGPGDAPGPSGSSGRLAQYGPFMKLLAMDPLWEVKKEDADDLIREWCDGVGLMYPVVSRQKMLDTAQNVFTSLHATQSGGVQSRKGSLVETLFNDETNKLKIVIAIGRTLESGGRNDVAQRLFQSTTEAVEGLIWNSNGINGIQLLVLVALYHYHLDEEVRTGRIVGFAARLCLEMGLHRRSVVEKIFPNVEERSAAFRTFCSVYMLERRTSLGQGIPFSIQDSHVDPSLFALVSDTTSPLAQILHNHPEDESNAVASALLEWTKLAGKTSQVLNSQGEMGVDTMDHLDYLDYTITQWYQHLHQDLRFDPAWMHHWGEENEPKYIQAVMFCRKSHLRNLIYRPVLQSATYMSQHRRYVETAMQSAKETIQTFADLNENTPIMRTHPVYFKDSLLAAFGNLLLAIVNGGSPIRESVRAEFEIGLNLIELLSTRSTPLMRLWQRLQGLRDLHRKLFKLAANESAEVIDVPTGQGTPAIMSFDALFSTSQPSLAQLREAEESQLYPDHVRSEGSLGLANRFDFPFIDWLDLYTRR</sequence>
<protein>
    <recommendedName>
        <fullName evidence="5">Xylanolytic transcriptional activator regulatory domain-containing protein</fullName>
    </recommendedName>
</protein>
<dbReference type="VEuPathDB" id="FungiDB:FOC1_g10006469"/>
<evidence type="ECO:0000256" key="3">
    <source>
        <dbReference type="ARBA" id="ARBA00023242"/>
    </source>
</evidence>
<dbReference type="GO" id="GO:0005634">
    <property type="term" value="C:nucleus"/>
    <property type="evidence" value="ECO:0007669"/>
    <property type="project" value="TreeGrafter"/>
</dbReference>
<dbReference type="GO" id="GO:0000435">
    <property type="term" value="P:positive regulation of transcription from RNA polymerase II promoter by galactose"/>
    <property type="evidence" value="ECO:0007669"/>
    <property type="project" value="TreeGrafter"/>
</dbReference>
<reference evidence="7" key="1">
    <citation type="submission" date="2016-09" db="EMBL/GenBank/DDBJ databases">
        <authorList>
            <person name="Guldener U."/>
        </authorList>
    </citation>
    <scope>NUCLEOTIDE SEQUENCE [LARGE SCALE GENOMIC DNA]</scope>
    <source>
        <strain evidence="7">V64-1</strain>
    </source>
</reference>
<dbReference type="PANTHER" id="PTHR47424:SF5">
    <property type="entry name" value="ZN(II)2CYS6 TRANSCRIPTION FACTOR (EUROFUNG)"/>
    <property type="match status" value="1"/>
</dbReference>
<dbReference type="SMART" id="SM00906">
    <property type="entry name" value="Fungal_trans"/>
    <property type="match status" value="1"/>
</dbReference>
<dbReference type="OrthoDB" id="3971593at2759"/>
<keyword evidence="2" id="KW-0804">Transcription</keyword>
<dbReference type="GO" id="GO:0006351">
    <property type="term" value="P:DNA-templated transcription"/>
    <property type="evidence" value="ECO:0007669"/>
    <property type="project" value="InterPro"/>
</dbReference>